<feature type="transmembrane region" description="Helical" evidence="6">
    <location>
        <begin position="278"/>
        <end position="295"/>
    </location>
</feature>
<evidence type="ECO:0000313" key="8">
    <source>
        <dbReference type="EMBL" id="WWQ61171.1"/>
    </source>
</evidence>
<feature type="transmembrane region" description="Helical" evidence="6">
    <location>
        <begin position="43"/>
        <end position="67"/>
    </location>
</feature>
<name>A0AAX4L1Z9_9CREN</name>
<dbReference type="PANTHER" id="PTHR43124:SF3">
    <property type="entry name" value="CHLORAMPHENICOL EFFLUX PUMP RV0191"/>
    <property type="match status" value="1"/>
</dbReference>
<evidence type="ECO:0000256" key="6">
    <source>
        <dbReference type="SAM" id="Phobius"/>
    </source>
</evidence>
<feature type="domain" description="Major facilitator superfamily (MFS) profile" evidence="7">
    <location>
        <begin position="1"/>
        <end position="391"/>
    </location>
</feature>
<dbReference type="PANTHER" id="PTHR43124">
    <property type="entry name" value="PURINE EFFLUX PUMP PBUE"/>
    <property type="match status" value="1"/>
</dbReference>
<evidence type="ECO:0000259" key="7">
    <source>
        <dbReference type="PROSITE" id="PS50850"/>
    </source>
</evidence>
<proteinExistence type="predicted"/>
<keyword evidence="3 6" id="KW-0812">Transmembrane</keyword>
<dbReference type="PROSITE" id="PS50850">
    <property type="entry name" value="MFS"/>
    <property type="match status" value="1"/>
</dbReference>
<evidence type="ECO:0000256" key="3">
    <source>
        <dbReference type="ARBA" id="ARBA00022692"/>
    </source>
</evidence>
<feature type="transmembrane region" description="Helical" evidence="6">
    <location>
        <begin position="135"/>
        <end position="159"/>
    </location>
</feature>
<evidence type="ECO:0000256" key="2">
    <source>
        <dbReference type="ARBA" id="ARBA00022475"/>
    </source>
</evidence>
<dbReference type="Gene3D" id="1.20.1250.20">
    <property type="entry name" value="MFS general substrate transporter like domains"/>
    <property type="match status" value="2"/>
</dbReference>
<accession>A0AAX4L1Z9</accession>
<keyword evidence="9" id="KW-1185">Reference proteome</keyword>
<keyword evidence="5 6" id="KW-0472">Membrane</keyword>
<feature type="transmembrane region" description="Helical" evidence="6">
    <location>
        <begin position="165"/>
        <end position="184"/>
    </location>
</feature>
<dbReference type="EMBL" id="CP146016">
    <property type="protein sequence ID" value="WWQ61171.1"/>
    <property type="molecule type" value="Genomic_DNA"/>
</dbReference>
<dbReference type="GO" id="GO:0022857">
    <property type="term" value="F:transmembrane transporter activity"/>
    <property type="evidence" value="ECO:0007669"/>
    <property type="project" value="InterPro"/>
</dbReference>
<dbReference type="Proteomes" id="UP001432202">
    <property type="component" value="Chromosome"/>
</dbReference>
<evidence type="ECO:0000256" key="5">
    <source>
        <dbReference type="ARBA" id="ARBA00023136"/>
    </source>
</evidence>
<evidence type="ECO:0000313" key="9">
    <source>
        <dbReference type="Proteomes" id="UP001432202"/>
    </source>
</evidence>
<feature type="transmembrane region" description="Helical" evidence="6">
    <location>
        <begin position="339"/>
        <end position="362"/>
    </location>
</feature>
<dbReference type="InterPro" id="IPR020846">
    <property type="entry name" value="MFS_dom"/>
</dbReference>
<organism evidence="8 9">
    <name type="scientific">Sulfolobus tengchongensis</name>
    <dbReference type="NCBI Taxonomy" id="207809"/>
    <lineage>
        <taxon>Archaea</taxon>
        <taxon>Thermoproteota</taxon>
        <taxon>Thermoprotei</taxon>
        <taxon>Sulfolobales</taxon>
        <taxon>Sulfolobaceae</taxon>
        <taxon>Sulfolobus</taxon>
    </lineage>
</organism>
<dbReference type="AlphaFoldDB" id="A0AAX4L1Z9"/>
<keyword evidence="4 6" id="KW-1133">Transmembrane helix</keyword>
<feature type="transmembrane region" description="Helical" evidence="6">
    <location>
        <begin position="301"/>
        <end position="318"/>
    </location>
</feature>
<dbReference type="Pfam" id="PF07690">
    <property type="entry name" value="MFS_1"/>
    <property type="match status" value="1"/>
</dbReference>
<feature type="transmembrane region" description="Helical" evidence="6">
    <location>
        <begin position="214"/>
        <end position="237"/>
    </location>
</feature>
<dbReference type="InterPro" id="IPR036259">
    <property type="entry name" value="MFS_trans_sf"/>
</dbReference>
<comment type="subcellular location">
    <subcellularLocation>
        <location evidence="1">Cell membrane</location>
        <topology evidence="1">Multi-pass membrane protein</topology>
    </subcellularLocation>
</comment>
<dbReference type="GO" id="GO:0005886">
    <property type="term" value="C:plasma membrane"/>
    <property type="evidence" value="ECO:0007669"/>
    <property type="project" value="UniProtKB-SubCell"/>
</dbReference>
<protein>
    <submittedName>
        <fullName evidence="8">MFS transporter</fullName>
    </submittedName>
</protein>
<gene>
    <name evidence="8" type="ORF">V6M85_03570</name>
</gene>
<evidence type="ECO:0000256" key="1">
    <source>
        <dbReference type="ARBA" id="ARBA00004651"/>
    </source>
</evidence>
<dbReference type="RefSeq" id="WP_338603067.1">
    <property type="nucleotide sequence ID" value="NZ_CP146016.1"/>
</dbReference>
<sequence>MQAKLKKWFGLSLVSAAHAETHIQVSAYSLVYPYVINYFNITYADLGLLLGAVNLINGLLQGVYGLLSNYIKRKYLCGGGNVMVGLTMIATAFSSSFPLFSTFRILGAIGSSPQHPTASSLISDWFERRERGKALTIHTSAGNIGTLIAPLIIGFLIPILGWRDALFIFGIPGFIFGILVMLLVEDRKSITIEQRKVAKSYIKVLKDTNILKLYAARSIIAGGRGLGVALTFIPLYLVNYLHLSSQIVGGLYTILAAGSVISPILGAHISDILGSRKLIIIPSLAMSASGSIILLLTGHNILGIIIALLIIGMFLFNEDPLSQALLSDIIKDERRDSAFSLYYMINYTSGAIWSIILGLILSLLGFRALFETMLFSYLVGALIISTVKEKD</sequence>
<dbReference type="SUPFAM" id="SSF103473">
    <property type="entry name" value="MFS general substrate transporter"/>
    <property type="match status" value="1"/>
</dbReference>
<dbReference type="GeneID" id="89335816"/>
<dbReference type="InterPro" id="IPR050189">
    <property type="entry name" value="MFS_Efflux_Transporters"/>
</dbReference>
<feature type="transmembrane region" description="Helical" evidence="6">
    <location>
        <begin position="368"/>
        <end position="387"/>
    </location>
</feature>
<reference evidence="8 9" key="1">
    <citation type="submission" date="2024-02" db="EMBL/GenBank/DDBJ databases">
        <title>STSV induces naive adaptation in Sulfolobus.</title>
        <authorList>
            <person name="Xiang X."/>
            <person name="Song M."/>
        </authorList>
    </citation>
    <scope>NUCLEOTIDE SEQUENCE [LARGE SCALE GENOMIC DNA]</scope>
    <source>
        <strain evidence="8 9">RT2</strain>
    </source>
</reference>
<dbReference type="InterPro" id="IPR011701">
    <property type="entry name" value="MFS"/>
</dbReference>
<evidence type="ECO:0000256" key="4">
    <source>
        <dbReference type="ARBA" id="ARBA00022989"/>
    </source>
</evidence>
<keyword evidence="2" id="KW-1003">Cell membrane</keyword>
<feature type="transmembrane region" description="Helical" evidence="6">
    <location>
        <begin position="243"/>
        <end position="266"/>
    </location>
</feature>